<organism evidence="1">
    <name type="scientific">bioreactor metagenome</name>
    <dbReference type="NCBI Taxonomy" id="1076179"/>
    <lineage>
        <taxon>unclassified sequences</taxon>
        <taxon>metagenomes</taxon>
        <taxon>ecological metagenomes</taxon>
    </lineage>
</organism>
<accession>A0A644Z520</accession>
<protein>
    <submittedName>
        <fullName evidence="1">Uncharacterized protein</fullName>
    </submittedName>
</protein>
<evidence type="ECO:0000313" key="1">
    <source>
        <dbReference type="EMBL" id="MPM35368.1"/>
    </source>
</evidence>
<dbReference type="EMBL" id="VSSQ01007264">
    <property type="protein sequence ID" value="MPM35368.1"/>
    <property type="molecule type" value="Genomic_DNA"/>
</dbReference>
<gene>
    <name evidence="1" type="ORF">SDC9_81959</name>
</gene>
<name>A0A644Z520_9ZZZZ</name>
<reference evidence="1" key="1">
    <citation type="submission" date="2019-08" db="EMBL/GenBank/DDBJ databases">
        <authorList>
            <person name="Kucharzyk K."/>
            <person name="Murdoch R.W."/>
            <person name="Higgins S."/>
            <person name="Loffler F."/>
        </authorList>
    </citation>
    <scope>NUCLEOTIDE SEQUENCE</scope>
</reference>
<proteinExistence type="predicted"/>
<dbReference type="AlphaFoldDB" id="A0A644Z520"/>
<sequence length="228" mass="25981">MKVRHQSAATLEMRENVEYRGDSPILFDYVTANGPDGIQFDVWYGNSHISRLINDHGRENVQCYAVPSRSSYLTVIATNESMDRTTLDVGARQDASSVAKHETFLGEPLGITQRRGGVSADDLKYAIAYPAFLKVPQDEMAEIGRWYEEEHMPFLLDCPDWLMVRRFRIAHSSGNDATHVAIHYLKSLTALKSPQRDAARNTPWRDAIMKDGWFAPEYRVSYPMRLPV</sequence>
<comment type="caution">
    <text evidence="1">The sequence shown here is derived from an EMBL/GenBank/DDBJ whole genome shotgun (WGS) entry which is preliminary data.</text>
</comment>